<accession>A0ABR6Y2S6</accession>
<name>A0ABR6Y2S6_9FLAO</name>
<organism evidence="2 3">
    <name type="scientific">Winogradskyella echinorum</name>
    <dbReference type="NCBI Taxonomy" id="538189"/>
    <lineage>
        <taxon>Bacteria</taxon>
        <taxon>Pseudomonadati</taxon>
        <taxon>Bacteroidota</taxon>
        <taxon>Flavobacteriia</taxon>
        <taxon>Flavobacteriales</taxon>
        <taxon>Flavobacteriaceae</taxon>
        <taxon>Winogradskyella</taxon>
    </lineage>
</organism>
<proteinExistence type="predicted"/>
<keyword evidence="1" id="KW-1133">Transmembrane helix</keyword>
<dbReference type="InterPro" id="IPR045749">
    <property type="entry name" value="DUF6090"/>
</dbReference>
<keyword evidence="3" id="KW-1185">Reference proteome</keyword>
<dbReference type="EMBL" id="JACOME010000002">
    <property type="protein sequence ID" value="MBC3846979.1"/>
    <property type="molecule type" value="Genomic_DNA"/>
</dbReference>
<dbReference type="RefSeq" id="WP_186846073.1">
    <property type="nucleotide sequence ID" value="NZ_JACOME010000002.1"/>
</dbReference>
<keyword evidence="1" id="KW-0472">Membrane</keyword>
<evidence type="ECO:0000256" key="1">
    <source>
        <dbReference type="SAM" id="Phobius"/>
    </source>
</evidence>
<gene>
    <name evidence="2" type="ORF">H6H04_11355</name>
</gene>
<sequence length="240" mass="27872">MIKFFRKIRQKLLTENKFSKYLIYAIGEIILVVIGILIALQVNNWNENRKIVKIEEKYLSELSEAIELDILDLKSNIKNSQKTIESIDLLLNHLEKNLPYNDSLNKHFTRSSLFTNLITNSSVYEKLASTGLDIISSDSLQKKIVRYYDYSSPYLRKNEEVIVNPHHNLSVRPTMIEKFSYSWLLKPAIPNSYEALKSDSAYLSLLKTTKEIIAFKQRMSKDLLEEASLLQADIKNHLND</sequence>
<comment type="caution">
    <text evidence="2">The sequence shown here is derived from an EMBL/GenBank/DDBJ whole genome shotgun (WGS) entry which is preliminary data.</text>
</comment>
<keyword evidence="1" id="KW-0812">Transmembrane</keyword>
<dbReference type="Proteomes" id="UP000607435">
    <property type="component" value="Unassembled WGS sequence"/>
</dbReference>
<dbReference type="Pfam" id="PF19578">
    <property type="entry name" value="DUF6090"/>
    <property type="match status" value="1"/>
</dbReference>
<reference evidence="2 3" key="1">
    <citation type="submission" date="2020-08" db="EMBL/GenBank/DDBJ databases">
        <title>Winogradskyella ouciana sp. nov., isolated from the hadal seawater of the Mariana Trench.</title>
        <authorList>
            <person name="He X."/>
        </authorList>
    </citation>
    <scope>NUCLEOTIDE SEQUENCE [LARGE SCALE GENOMIC DNA]</scope>
    <source>
        <strain evidence="2 3">KCTC 22026</strain>
    </source>
</reference>
<evidence type="ECO:0000313" key="3">
    <source>
        <dbReference type="Proteomes" id="UP000607435"/>
    </source>
</evidence>
<feature type="transmembrane region" description="Helical" evidence="1">
    <location>
        <begin position="21"/>
        <end position="40"/>
    </location>
</feature>
<evidence type="ECO:0000313" key="2">
    <source>
        <dbReference type="EMBL" id="MBC3846979.1"/>
    </source>
</evidence>
<protein>
    <submittedName>
        <fullName evidence="2">Uncharacterized protein</fullName>
    </submittedName>
</protein>